<proteinExistence type="predicted"/>
<evidence type="ECO:0000313" key="4">
    <source>
        <dbReference type="EMBL" id="KAK0714083.1"/>
    </source>
</evidence>
<dbReference type="RefSeq" id="XP_060295405.1">
    <property type="nucleotide sequence ID" value="XM_060434720.1"/>
</dbReference>
<dbReference type="Proteomes" id="UP001172101">
    <property type="component" value="Unassembled WGS sequence"/>
</dbReference>
<dbReference type="PANTHER" id="PTHR47784">
    <property type="entry name" value="STEROL UPTAKE CONTROL PROTEIN 2"/>
    <property type="match status" value="1"/>
</dbReference>
<sequence>MAPPRLGYRKSRAGCLRCKKRRVKCDENRPCRACVRHGVVCSLGVPSSGTSAQTSSSLSRETSPAVSSHSPVAWIVERPRLIQPRRPSSAEASTPPALIDTPTPLPAASPLSFEPADTPITSSPDPFPYFAKFSTDRAERGTASWLEDLELLHHFTATTWKTLSQHGVHKLSDLWQVDIPKQSFQNVFLLHQILATSALHLAFLHPAQRAKRALQASHHQSLAIQGIRVALTDITPDNCHALFASSGLFFVSGFAASRPDENTPDGAGPKIDDLVDVFRLLRGITCVLEASGDLLRSGPLGRMFSHQEEGNGLTVELQQLMTQIEDFLSRVRQAGGHNSIGGDDNEAIHFASQVQTTRGRDVVEAAGNHLNRVIATTCATLKSPEYRIIAEWIIAAGDEFITLLRQKNQMALALLSYYCVVLHISGRGYWFTRGWSQSVMQDMAAAMTAPWDQDSAWAVSWLASHPIESHPETL</sequence>
<dbReference type="InterPro" id="IPR053157">
    <property type="entry name" value="Sterol_Uptake_Regulator"/>
</dbReference>
<dbReference type="SMART" id="SM00066">
    <property type="entry name" value="GAL4"/>
    <property type="match status" value="1"/>
</dbReference>
<dbReference type="GO" id="GO:0001228">
    <property type="term" value="F:DNA-binding transcription activator activity, RNA polymerase II-specific"/>
    <property type="evidence" value="ECO:0007669"/>
    <property type="project" value="TreeGrafter"/>
</dbReference>
<evidence type="ECO:0000256" key="1">
    <source>
        <dbReference type="ARBA" id="ARBA00023242"/>
    </source>
</evidence>
<accession>A0AA40ADY8</accession>
<dbReference type="CDD" id="cd00067">
    <property type="entry name" value="GAL4"/>
    <property type="match status" value="1"/>
</dbReference>
<dbReference type="Gene3D" id="4.10.240.10">
    <property type="entry name" value="Zn(2)-C6 fungal-type DNA-binding domain"/>
    <property type="match status" value="1"/>
</dbReference>
<dbReference type="PROSITE" id="PS00463">
    <property type="entry name" value="ZN2_CY6_FUNGAL_1"/>
    <property type="match status" value="1"/>
</dbReference>
<organism evidence="4 5">
    <name type="scientific">Lasiosphaeria miniovina</name>
    <dbReference type="NCBI Taxonomy" id="1954250"/>
    <lineage>
        <taxon>Eukaryota</taxon>
        <taxon>Fungi</taxon>
        <taxon>Dikarya</taxon>
        <taxon>Ascomycota</taxon>
        <taxon>Pezizomycotina</taxon>
        <taxon>Sordariomycetes</taxon>
        <taxon>Sordariomycetidae</taxon>
        <taxon>Sordariales</taxon>
        <taxon>Lasiosphaeriaceae</taxon>
        <taxon>Lasiosphaeria</taxon>
    </lineage>
</organism>
<dbReference type="PROSITE" id="PS50048">
    <property type="entry name" value="ZN2_CY6_FUNGAL_2"/>
    <property type="match status" value="1"/>
</dbReference>
<dbReference type="Pfam" id="PF00172">
    <property type="entry name" value="Zn_clus"/>
    <property type="match status" value="1"/>
</dbReference>
<feature type="region of interest" description="Disordered" evidence="2">
    <location>
        <begin position="46"/>
        <end position="65"/>
    </location>
</feature>
<gene>
    <name evidence="4" type="ORF">B0T26DRAFT_384620</name>
</gene>
<dbReference type="PANTHER" id="PTHR47784:SF5">
    <property type="entry name" value="STEROL UPTAKE CONTROL PROTEIN 2"/>
    <property type="match status" value="1"/>
</dbReference>
<protein>
    <recommendedName>
        <fullName evidence="3">Zn(2)-C6 fungal-type domain-containing protein</fullName>
    </recommendedName>
</protein>
<keyword evidence="5" id="KW-1185">Reference proteome</keyword>
<name>A0AA40ADY8_9PEZI</name>
<evidence type="ECO:0000256" key="2">
    <source>
        <dbReference type="SAM" id="MobiDB-lite"/>
    </source>
</evidence>
<evidence type="ECO:0000259" key="3">
    <source>
        <dbReference type="PROSITE" id="PS50048"/>
    </source>
</evidence>
<comment type="caution">
    <text evidence="4">The sequence shown here is derived from an EMBL/GenBank/DDBJ whole genome shotgun (WGS) entry which is preliminary data.</text>
</comment>
<dbReference type="InterPro" id="IPR001138">
    <property type="entry name" value="Zn2Cys6_DnaBD"/>
</dbReference>
<evidence type="ECO:0000313" key="5">
    <source>
        <dbReference type="Proteomes" id="UP001172101"/>
    </source>
</evidence>
<dbReference type="EMBL" id="JAUIRO010000005">
    <property type="protein sequence ID" value="KAK0714083.1"/>
    <property type="molecule type" value="Genomic_DNA"/>
</dbReference>
<feature type="domain" description="Zn(2)-C6 fungal-type" evidence="3">
    <location>
        <begin position="14"/>
        <end position="43"/>
    </location>
</feature>
<dbReference type="InterPro" id="IPR036864">
    <property type="entry name" value="Zn2-C6_fun-type_DNA-bd_sf"/>
</dbReference>
<feature type="compositionally biased region" description="Low complexity" evidence="2">
    <location>
        <begin position="47"/>
        <end position="63"/>
    </location>
</feature>
<dbReference type="AlphaFoldDB" id="A0AA40ADY8"/>
<dbReference type="GeneID" id="85317990"/>
<reference evidence="4" key="1">
    <citation type="submission" date="2023-06" db="EMBL/GenBank/DDBJ databases">
        <title>Genome-scale phylogeny and comparative genomics of the fungal order Sordariales.</title>
        <authorList>
            <consortium name="Lawrence Berkeley National Laboratory"/>
            <person name="Hensen N."/>
            <person name="Bonometti L."/>
            <person name="Westerberg I."/>
            <person name="Brannstrom I.O."/>
            <person name="Guillou S."/>
            <person name="Cros-Aarteil S."/>
            <person name="Calhoun S."/>
            <person name="Haridas S."/>
            <person name="Kuo A."/>
            <person name="Mondo S."/>
            <person name="Pangilinan J."/>
            <person name="Riley R."/>
            <person name="LaButti K."/>
            <person name="Andreopoulos B."/>
            <person name="Lipzen A."/>
            <person name="Chen C."/>
            <person name="Yanf M."/>
            <person name="Daum C."/>
            <person name="Ng V."/>
            <person name="Clum A."/>
            <person name="Steindorff A."/>
            <person name="Ohm R."/>
            <person name="Martin F."/>
            <person name="Silar P."/>
            <person name="Natvig D."/>
            <person name="Lalanne C."/>
            <person name="Gautier V."/>
            <person name="Ament-velasquez S.L."/>
            <person name="Kruys A."/>
            <person name="Hutchinson M.I."/>
            <person name="Powell A.J."/>
            <person name="Barry K."/>
            <person name="Miller A.N."/>
            <person name="Grigoriev I.V."/>
            <person name="Debuchy R."/>
            <person name="Gladieux P."/>
            <person name="Thoren M.H."/>
            <person name="Johannesson H."/>
        </authorList>
    </citation>
    <scope>NUCLEOTIDE SEQUENCE</scope>
    <source>
        <strain evidence="4">SMH2392-1A</strain>
    </source>
</reference>
<dbReference type="GO" id="GO:0008270">
    <property type="term" value="F:zinc ion binding"/>
    <property type="evidence" value="ECO:0007669"/>
    <property type="project" value="InterPro"/>
</dbReference>
<keyword evidence="1" id="KW-0539">Nucleus</keyword>
<feature type="region of interest" description="Disordered" evidence="2">
    <location>
        <begin position="84"/>
        <end position="103"/>
    </location>
</feature>
<dbReference type="SUPFAM" id="SSF57701">
    <property type="entry name" value="Zn2/Cys6 DNA-binding domain"/>
    <property type="match status" value="1"/>
</dbReference>